<dbReference type="AlphaFoldDB" id="A0A2V2N595"/>
<comment type="caution">
    <text evidence="3">The sequence shown here is derived from an EMBL/GenBank/DDBJ whole genome shotgun (WGS) entry which is preliminary data.</text>
</comment>
<sequence length="118" mass="13799">MTPEEILLIVILAILVIFLVYYFFKGSGGRIAISRPVESRVDEYLDRKFERFVEEWSLVRRPVLNSFKEDRNAALTRDEERIVTLKKFESEMKTTLEDLEGRLNALENSLATEKTGRK</sequence>
<keyword evidence="2" id="KW-1133">Transmembrane helix</keyword>
<dbReference type="EMBL" id="QGMY01000008">
    <property type="protein sequence ID" value="PWR71377.1"/>
    <property type="molecule type" value="Genomic_DNA"/>
</dbReference>
<accession>A0A2V2N595</accession>
<proteinExistence type="predicted"/>
<protein>
    <submittedName>
        <fullName evidence="3">Uncharacterized protein</fullName>
    </submittedName>
</protein>
<evidence type="ECO:0000256" key="1">
    <source>
        <dbReference type="SAM" id="Coils"/>
    </source>
</evidence>
<dbReference type="RefSeq" id="WP_109968995.1">
    <property type="nucleotide sequence ID" value="NZ_CP176093.1"/>
</dbReference>
<dbReference type="GeneID" id="97546998"/>
<evidence type="ECO:0000313" key="3">
    <source>
        <dbReference type="EMBL" id="PWR71377.1"/>
    </source>
</evidence>
<gene>
    <name evidence="3" type="ORF">DK846_10955</name>
</gene>
<feature type="transmembrane region" description="Helical" evidence="2">
    <location>
        <begin position="6"/>
        <end position="24"/>
    </location>
</feature>
<keyword evidence="2" id="KW-0472">Membrane</keyword>
<dbReference type="Proteomes" id="UP000245657">
    <property type="component" value="Unassembled WGS sequence"/>
</dbReference>
<keyword evidence="1" id="KW-0175">Coiled coil</keyword>
<dbReference type="OrthoDB" id="117892at2157"/>
<evidence type="ECO:0000256" key="2">
    <source>
        <dbReference type="SAM" id="Phobius"/>
    </source>
</evidence>
<keyword evidence="2" id="KW-0812">Transmembrane</keyword>
<evidence type="ECO:0000313" key="4">
    <source>
        <dbReference type="Proteomes" id="UP000245657"/>
    </source>
</evidence>
<keyword evidence="4" id="KW-1185">Reference proteome</keyword>
<reference evidence="3 4" key="1">
    <citation type="submission" date="2018-05" db="EMBL/GenBank/DDBJ databases">
        <title>Draft genome of Methanospirillum lacunae Ki8-1.</title>
        <authorList>
            <person name="Dueholm M.S."/>
            <person name="Nielsen P.H."/>
            <person name="Bakmann L.F."/>
            <person name="Otzen D.E."/>
        </authorList>
    </citation>
    <scope>NUCLEOTIDE SEQUENCE [LARGE SCALE GENOMIC DNA]</scope>
    <source>
        <strain evidence="3 4">Ki8-1</strain>
    </source>
</reference>
<name>A0A2V2N595_9EURY</name>
<organism evidence="3 4">
    <name type="scientific">Methanospirillum lacunae</name>
    <dbReference type="NCBI Taxonomy" id="668570"/>
    <lineage>
        <taxon>Archaea</taxon>
        <taxon>Methanobacteriati</taxon>
        <taxon>Methanobacteriota</taxon>
        <taxon>Stenosarchaea group</taxon>
        <taxon>Methanomicrobia</taxon>
        <taxon>Methanomicrobiales</taxon>
        <taxon>Methanospirillaceae</taxon>
        <taxon>Methanospirillum</taxon>
    </lineage>
</organism>
<feature type="coiled-coil region" evidence="1">
    <location>
        <begin position="89"/>
        <end position="116"/>
    </location>
</feature>